<feature type="compositionally biased region" description="Basic and acidic residues" evidence="1">
    <location>
        <begin position="1"/>
        <end position="16"/>
    </location>
</feature>
<protein>
    <submittedName>
        <fullName evidence="2">Uncharacterized protein</fullName>
    </submittedName>
</protein>
<organism evidence="2 3">
    <name type="scientific">Liparis tanakae</name>
    <name type="common">Tanaka's snailfish</name>
    <dbReference type="NCBI Taxonomy" id="230148"/>
    <lineage>
        <taxon>Eukaryota</taxon>
        <taxon>Metazoa</taxon>
        <taxon>Chordata</taxon>
        <taxon>Craniata</taxon>
        <taxon>Vertebrata</taxon>
        <taxon>Euteleostomi</taxon>
        <taxon>Actinopterygii</taxon>
        <taxon>Neopterygii</taxon>
        <taxon>Teleostei</taxon>
        <taxon>Neoteleostei</taxon>
        <taxon>Acanthomorphata</taxon>
        <taxon>Eupercaria</taxon>
        <taxon>Perciformes</taxon>
        <taxon>Cottioidei</taxon>
        <taxon>Cottales</taxon>
        <taxon>Liparidae</taxon>
        <taxon>Liparis</taxon>
    </lineage>
</organism>
<reference evidence="2 3" key="1">
    <citation type="submission" date="2019-03" db="EMBL/GenBank/DDBJ databases">
        <title>First draft genome of Liparis tanakae, snailfish: a comprehensive survey of snailfish specific genes.</title>
        <authorList>
            <person name="Kim W."/>
            <person name="Song I."/>
            <person name="Jeong J.-H."/>
            <person name="Kim D."/>
            <person name="Kim S."/>
            <person name="Ryu S."/>
            <person name="Song J.Y."/>
            <person name="Lee S.K."/>
        </authorList>
    </citation>
    <scope>NUCLEOTIDE SEQUENCE [LARGE SCALE GENOMIC DNA]</scope>
    <source>
        <tissue evidence="2">Muscle</tissue>
    </source>
</reference>
<sequence length="110" mass="12188">MPERLRREHQTDEALSVRRPSPQPEPPSPAAAWAICRSTCQEQNANPHRRRCTRASEPASSSFHRQNRSTSEKASGAVLFSGQRRDRGALFVAVRPESSASSESAVAKLY</sequence>
<dbReference type="AlphaFoldDB" id="A0A4Z2I8E4"/>
<feature type="region of interest" description="Disordered" evidence="1">
    <location>
        <begin position="1"/>
        <end position="30"/>
    </location>
</feature>
<dbReference type="Proteomes" id="UP000314294">
    <property type="component" value="Unassembled WGS sequence"/>
</dbReference>
<evidence type="ECO:0000313" key="3">
    <source>
        <dbReference type="Proteomes" id="UP000314294"/>
    </source>
</evidence>
<comment type="caution">
    <text evidence="2">The sequence shown here is derived from an EMBL/GenBank/DDBJ whole genome shotgun (WGS) entry which is preliminary data.</text>
</comment>
<gene>
    <name evidence="2" type="ORF">EYF80_016055</name>
</gene>
<dbReference type="EMBL" id="SRLO01000122">
    <property type="protein sequence ID" value="TNN73675.1"/>
    <property type="molecule type" value="Genomic_DNA"/>
</dbReference>
<accession>A0A4Z2I8E4</accession>
<evidence type="ECO:0000313" key="2">
    <source>
        <dbReference type="EMBL" id="TNN73675.1"/>
    </source>
</evidence>
<evidence type="ECO:0000256" key="1">
    <source>
        <dbReference type="SAM" id="MobiDB-lite"/>
    </source>
</evidence>
<name>A0A4Z2I8E4_9TELE</name>
<feature type="compositionally biased region" description="Polar residues" evidence="1">
    <location>
        <begin position="58"/>
        <end position="73"/>
    </location>
</feature>
<proteinExistence type="predicted"/>
<feature type="region of interest" description="Disordered" evidence="1">
    <location>
        <begin position="44"/>
        <end position="80"/>
    </location>
</feature>
<keyword evidence="3" id="KW-1185">Reference proteome</keyword>